<dbReference type="PROSITE" id="PS51746">
    <property type="entry name" value="PPM_2"/>
    <property type="match status" value="1"/>
</dbReference>
<dbReference type="GO" id="GO:0004741">
    <property type="term" value="F:[pyruvate dehydrogenase (acetyl-transferring)]-phosphatase activity"/>
    <property type="evidence" value="ECO:0007669"/>
    <property type="project" value="TreeGrafter"/>
</dbReference>
<evidence type="ECO:0000313" key="6">
    <source>
        <dbReference type="EMBL" id="KAK0469233.1"/>
    </source>
</evidence>
<dbReference type="GO" id="GO:0046872">
    <property type="term" value="F:metal ion binding"/>
    <property type="evidence" value="ECO:0007669"/>
    <property type="project" value="UniProtKB-KW"/>
</dbReference>
<evidence type="ECO:0000256" key="3">
    <source>
        <dbReference type="ARBA" id="ARBA00022912"/>
    </source>
</evidence>
<gene>
    <name evidence="6" type="ORF">EV420DRAFT_16864</name>
</gene>
<proteinExistence type="inferred from homology"/>
<dbReference type="PANTHER" id="PTHR13832:SF792">
    <property type="entry name" value="GM14286P"/>
    <property type="match status" value="1"/>
</dbReference>
<evidence type="ECO:0000313" key="7">
    <source>
        <dbReference type="Proteomes" id="UP001175211"/>
    </source>
</evidence>
<organism evidence="6 7">
    <name type="scientific">Armillaria tabescens</name>
    <name type="common">Ringless honey mushroom</name>
    <name type="synonym">Agaricus tabescens</name>
    <dbReference type="NCBI Taxonomy" id="1929756"/>
    <lineage>
        <taxon>Eukaryota</taxon>
        <taxon>Fungi</taxon>
        <taxon>Dikarya</taxon>
        <taxon>Basidiomycota</taxon>
        <taxon>Agaricomycotina</taxon>
        <taxon>Agaricomycetes</taxon>
        <taxon>Agaricomycetidae</taxon>
        <taxon>Agaricales</taxon>
        <taxon>Marasmiineae</taxon>
        <taxon>Physalacriaceae</taxon>
        <taxon>Desarmillaria</taxon>
    </lineage>
</organism>
<dbReference type="CDD" id="cd00143">
    <property type="entry name" value="PP2Cc"/>
    <property type="match status" value="1"/>
</dbReference>
<dbReference type="EMBL" id="JAUEPS010000001">
    <property type="protein sequence ID" value="KAK0469233.1"/>
    <property type="molecule type" value="Genomic_DNA"/>
</dbReference>
<dbReference type="SUPFAM" id="SSF81606">
    <property type="entry name" value="PP2C-like"/>
    <property type="match status" value="1"/>
</dbReference>
<dbReference type="InterPro" id="IPR000222">
    <property type="entry name" value="PP2C_BS"/>
</dbReference>
<dbReference type="InterPro" id="IPR015655">
    <property type="entry name" value="PP2C"/>
</dbReference>
<dbReference type="InterPro" id="IPR036457">
    <property type="entry name" value="PPM-type-like_dom_sf"/>
</dbReference>
<dbReference type="AlphaFoldDB" id="A0AA39NP55"/>
<evidence type="ECO:0000256" key="1">
    <source>
        <dbReference type="ARBA" id="ARBA00022723"/>
    </source>
</evidence>
<keyword evidence="1" id="KW-0479">Metal-binding</keyword>
<evidence type="ECO:0000259" key="5">
    <source>
        <dbReference type="PROSITE" id="PS51746"/>
    </source>
</evidence>
<dbReference type="SMART" id="SM00332">
    <property type="entry name" value="PP2Cc"/>
    <property type="match status" value="1"/>
</dbReference>
<evidence type="ECO:0000256" key="4">
    <source>
        <dbReference type="RuleBase" id="RU003465"/>
    </source>
</evidence>
<dbReference type="RefSeq" id="XP_060339026.1">
    <property type="nucleotide sequence ID" value="XM_060479286.1"/>
</dbReference>
<comment type="similarity">
    <text evidence="4">Belongs to the PP2C family.</text>
</comment>
<accession>A0AA39NP55</accession>
<dbReference type="Pfam" id="PF00481">
    <property type="entry name" value="PP2C"/>
    <property type="match status" value="1"/>
</dbReference>
<dbReference type="PROSITE" id="PS01032">
    <property type="entry name" value="PPM_1"/>
    <property type="match status" value="1"/>
</dbReference>
<evidence type="ECO:0000256" key="2">
    <source>
        <dbReference type="ARBA" id="ARBA00022801"/>
    </source>
</evidence>
<keyword evidence="3 4" id="KW-0904">Protein phosphatase</keyword>
<protein>
    <submittedName>
        <fullName evidence="6">Protein serine threonine phosphatase 2C</fullName>
    </submittedName>
</protein>
<dbReference type="GeneID" id="85362834"/>
<dbReference type="GO" id="GO:0005739">
    <property type="term" value="C:mitochondrion"/>
    <property type="evidence" value="ECO:0007669"/>
    <property type="project" value="TreeGrafter"/>
</dbReference>
<reference evidence="6" key="1">
    <citation type="submission" date="2023-06" db="EMBL/GenBank/DDBJ databases">
        <authorList>
            <consortium name="Lawrence Berkeley National Laboratory"/>
            <person name="Ahrendt S."/>
            <person name="Sahu N."/>
            <person name="Indic B."/>
            <person name="Wong-Bajracharya J."/>
            <person name="Merenyi Z."/>
            <person name="Ke H.-M."/>
            <person name="Monk M."/>
            <person name="Kocsube S."/>
            <person name="Drula E."/>
            <person name="Lipzen A."/>
            <person name="Balint B."/>
            <person name="Henrissat B."/>
            <person name="Andreopoulos B."/>
            <person name="Martin F.M."/>
            <person name="Harder C.B."/>
            <person name="Rigling D."/>
            <person name="Ford K.L."/>
            <person name="Foster G.D."/>
            <person name="Pangilinan J."/>
            <person name="Papanicolaou A."/>
            <person name="Barry K."/>
            <person name="LaButti K."/>
            <person name="Viragh M."/>
            <person name="Koriabine M."/>
            <person name="Yan M."/>
            <person name="Riley R."/>
            <person name="Champramary S."/>
            <person name="Plett K.L."/>
            <person name="Tsai I.J."/>
            <person name="Slot J."/>
            <person name="Sipos G."/>
            <person name="Plett J."/>
            <person name="Nagy L.G."/>
            <person name="Grigoriev I.V."/>
        </authorList>
    </citation>
    <scope>NUCLEOTIDE SEQUENCE</scope>
    <source>
        <strain evidence="6">CCBAS 213</strain>
    </source>
</reference>
<dbReference type="Gene3D" id="3.60.40.10">
    <property type="entry name" value="PPM-type phosphatase domain"/>
    <property type="match status" value="1"/>
</dbReference>
<dbReference type="Proteomes" id="UP001175211">
    <property type="component" value="Unassembled WGS sequence"/>
</dbReference>
<dbReference type="InterPro" id="IPR001932">
    <property type="entry name" value="PPM-type_phosphatase-like_dom"/>
</dbReference>
<keyword evidence="7" id="KW-1185">Reference proteome</keyword>
<dbReference type="PANTHER" id="PTHR13832">
    <property type="entry name" value="PROTEIN PHOSPHATASE 2C"/>
    <property type="match status" value="1"/>
</dbReference>
<feature type="domain" description="PPM-type phosphatase" evidence="5">
    <location>
        <begin position="32"/>
        <end position="382"/>
    </location>
</feature>
<keyword evidence="2 4" id="KW-0378">Hydrolase</keyword>
<name>A0AA39NP55_ARMTA</name>
<sequence length="382" mass="42063">MSQQVDEQLRTDLARVSNATVKCGAHIVAFQPSTRLQDRIEDRHVVEEWELASGTWKFISVFDGHGAGHETVDFVAETLPGKVKASLQTLPSPSESAIEKILVDCISDIDERIKTDFLDFFPGGLAQISALNDYEIKEIITDPSSETGNSYVQLMRARTGTTALVALISPSKSLFVASLGDCDAILGTLDSIGRQSVKILSAYHNCRNDAEADRVRAEHPGETECIYEYRTLGLITLTRAIGDMPFKLPVIYARRVLALATPPFHPNYKIDALMARNLTPPYLSNQADVVHVSVDQPSVLILSTDGLINLYSRSSQVKNTADAAPLWFAAINRARQDSSNLALDLLWNVLGGDGEANLYSLMMQQQFNSRRVDDTTIIILPL</sequence>
<comment type="caution">
    <text evidence="6">The sequence shown here is derived from an EMBL/GenBank/DDBJ whole genome shotgun (WGS) entry which is preliminary data.</text>
</comment>